<protein>
    <submittedName>
        <fullName evidence="3">Enhanced serine sensitivity protein SseB</fullName>
    </submittedName>
</protein>
<dbReference type="eggNOG" id="ENOG502Z89T">
    <property type="taxonomic scope" value="Bacteria"/>
</dbReference>
<organism evidence="3 4">
    <name type="scientific">Micavibrio aeruginosavorus (strain ARL-13)</name>
    <dbReference type="NCBI Taxonomy" id="856793"/>
    <lineage>
        <taxon>Bacteria</taxon>
        <taxon>Pseudomonadati</taxon>
        <taxon>Bdellovibrionota</taxon>
        <taxon>Bdellovibrionia</taxon>
        <taxon>Bdellovibrionales</taxon>
        <taxon>Pseudobdellovibrionaceae</taxon>
        <taxon>Micavibrio</taxon>
    </lineage>
</organism>
<reference evidence="3 4" key="1">
    <citation type="journal article" date="2011" name="BMC Genomics">
        <title>Genomic insights into an obligate epibiotic bacterial predator: Micavibrio aeruginosavorus ARL-13.</title>
        <authorList>
            <person name="Wang Z."/>
            <person name="Kadouri D."/>
            <person name="Wu M."/>
        </authorList>
    </citation>
    <scope>NUCLEOTIDE SEQUENCE [LARGE SCALE GENOMIC DNA]</scope>
    <source>
        <strain evidence="3 4">ARL-13</strain>
    </source>
</reference>
<dbReference type="InterPro" id="IPR009839">
    <property type="entry name" value="SseB_N"/>
</dbReference>
<keyword evidence="4" id="KW-1185">Reference proteome</keyword>
<evidence type="ECO:0000259" key="2">
    <source>
        <dbReference type="Pfam" id="PF14581"/>
    </source>
</evidence>
<dbReference type="EMBL" id="CP002382">
    <property type="protein sequence ID" value="AEP09314.1"/>
    <property type="molecule type" value="Genomic_DNA"/>
</dbReference>
<sequence>MHFDDEQDPLNEILALASAEAAHRPEFYRRLMISEILVIGSAAGHEDGDDDLTLKGGSSVQIQSWSNREGQNVIPFFTSLHELMKATQDDVPYLRLPAKIFLEMTQGTALVLNPYSDHAKEFSPEEIETLLDGGTPGATGERMVVEKDTQVVIGQPSEYPSALVHSLTTYFAGEHAVHSAWLAAIAYSGGAEPQPHILVGVVTDEHHFERISAEAGSIAADVIPDEVVDILFIDRKTIDNPTGVSAYLLQETQPFYEARWGLDPHGHDGGHA</sequence>
<feature type="domain" description="SseB protein N-terminal" evidence="1">
    <location>
        <begin position="10"/>
        <end position="128"/>
    </location>
</feature>
<dbReference type="KEGG" id="mai:MICA_983"/>
<dbReference type="Proteomes" id="UP000009286">
    <property type="component" value="Chromosome"/>
</dbReference>
<evidence type="ECO:0000313" key="3">
    <source>
        <dbReference type="EMBL" id="AEP09314.1"/>
    </source>
</evidence>
<proteinExistence type="predicted"/>
<dbReference type="STRING" id="856793.MICA_983"/>
<dbReference type="InterPro" id="IPR027945">
    <property type="entry name" value="SseB_C"/>
</dbReference>
<dbReference type="Pfam" id="PF07179">
    <property type="entry name" value="SseB"/>
    <property type="match status" value="1"/>
</dbReference>
<name>G2KLT5_MICAA</name>
<accession>G2KLT5</accession>
<dbReference type="AlphaFoldDB" id="G2KLT5"/>
<dbReference type="RefSeq" id="WP_014102537.1">
    <property type="nucleotide sequence ID" value="NC_016026.1"/>
</dbReference>
<dbReference type="OrthoDB" id="8227595at2"/>
<feature type="domain" description="SseB protein C-terminal" evidence="2">
    <location>
        <begin position="145"/>
        <end position="257"/>
    </location>
</feature>
<dbReference type="HOGENOM" id="CLU_093817_1_0_5"/>
<gene>
    <name evidence="3" type="primary">sseB</name>
    <name evidence="3" type="ordered locus">MICA_983</name>
</gene>
<evidence type="ECO:0000313" key="4">
    <source>
        <dbReference type="Proteomes" id="UP000009286"/>
    </source>
</evidence>
<evidence type="ECO:0000259" key="1">
    <source>
        <dbReference type="Pfam" id="PF07179"/>
    </source>
</evidence>
<dbReference type="Pfam" id="PF14581">
    <property type="entry name" value="SseB_C"/>
    <property type="match status" value="1"/>
</dbReference>